<keyword evidence="1" id="KW-0732">Signal</keyword>
<keyword evidence="3" id="KW-1185">Reference proteome</keyword>
<dbReference type="EMBL" id="JAHUTI010049852">
    <property type="protein sequence ID" value="MED6248147.1"/>
    <property type="molecule type" value="Genomic_DNA"/>
</dbReference>
<sequence>MGTVWLLLVWVLMCWPTKGLHMTGFGGTKGDNEGLQGIWRGDSPNHISIKTLGLVKPMDSMSENQVKAVLLETNEVETHTSFGRVRLQGLDRRRKLKDKEASNEITVASINVTVPATINGAVVGGKHFVTGAIGTVVLSNGTVVASNESVASTTVTVFVGNQKVASTNDTNRPLVAGNVTVAITNGTVVDHLPFWISASGSVSPFSFSWRHCCPRLCLLFCLPGKVALLVLWYSLDDLAVSLFEIHNWDVIYQKWPCWISWVSST</sequence>
<evidence type="ECO:0000313" key="2">
    <source>
        <dbReference type="EMBL" id="MED6248147.1"/>
    </source>
</evidence>
<gene>
    <name evidence="2" type="ORF">ATANTOWER_027651</name>
</gene>
<reference evidence="2 3" key="1">
    <citation type="submission" date="2021-07" db="EMBL/GenBank/DDBJ databases">
        <authorList>
            <person name="Palmer J.M."/>
        </authorList>
    </citation>
    <scope>NUCLEOTIDE SEQUENCE [LARGE SCALE GENOMIC DNA]</scope>
    <source>
        <strain evidence="2 3">AT_MEX2019</strain>
        <tissue evidence="2">Muscle</tissue>
    </source>
</reference>
<organism evidence="2 3">
    <name type="scientific">Ataeniobius toweri</name>
    <dbReference type="NCBI Taxonomy" id="208326"/>
    <lineage>
        <taxon>Eukaryota</taxon>
        <taxon>Metazoa</taxon>
        <taxon>Chordata</taxon>
        <taxon>Craniata</taxon>
        <taxon>Vertebrata</taxon>
        <taxon>Euteleostomi</taxon>
        <taxon>Actinopterygii</taxon>
        <taxon>Neopterygii</taxon>
        <taxon>Teleostei</taxon>
        <taxon>Neoteleostei</taxon>
        <taxon>Acanthomorphata</taxon>
        <taxon>Ovalentaria</taxon>
        <taxon>Atherinomorphae</taxon>
        <taxon>Cyprinodontiformes</taxon>
        <taxon>Goodeidae</taxon>
        <taxon>Ataeniobius</taxon>
    </lineage>
</organism>
<feature type="signal peptide" evidence="1">
    <location>
        <begin position="1"/>
        <end position="19"/>
    </location>
</feature>
<protein>
    <submittedName>
        <fullName evidence="2">Uncharacterized protein</fullName>
    </submittedName>
</protein>
<accession>A0ABU7BC18</accession>
<comment type="caution">
    <text evidence="2">The sequence shown here is derived from an EMBL/GenBank/DDBJ whole genome shotgun (WGS) entry which is preliminary data.</text>
</comment>
<evidence type="ECO:0000256" key="1">
    <source>
        <dbReference type="SAM" id="SignalP"/>
    </source>
</evidence>
<proteinExistence type="predicted"/>
<dbReference type="Proteomes" id="UP001345963">
    <property type="component" value="Unassembled WGS sequence"/>
</dbReference>
<feature type="chain" id="PRO_5047181018" evidence="1">
    <location>
        <begin position="20"/>
        <end position="265"/>
    </location>
</feature>
<name>A0ABU7BC18_9TELE</name>
<evidence type="ECO:0000313" key="3">
    <source>
        <dbReference type="Proteomes" id="UP001345963"/>
    </source>
</evidence>